<comment type="catalytic activity">
    <reaction evidence="2">
        <text>2-oxoglutaramate + H2O = 2-oxoglutarate + NH4(+)</text>
        <dbReference type="Rhea" id="RHEA:32963"/>
        <dbReference type="ChEBI" id="CHEBI:15377"/>
        <dbReference type="ChEBI" id="CHEBI:16769"/>
        <dbReference type="ChEBI" id="CHEBI:16810"/>
        <dbReference type="ChEBI" id="CHEBI:28938"/>
        <dbReference type="EC" id="3.5.1.3"/>
    </reaction>
    <physiologicalReaction direction="left-to-right" evidence="2">
        <dbReference type="Rhea" id="RHEA:32964"/>
    </physiologicalReaction>
</comment>
<dbReference type="EC" id="3.5.1.3" evidence="3"/>
<dbReference type="GO" id="GO:0006541">
    <property type="term" value="P:glutamine metabolic process"/>
    <property type="evidence" value="ECO:0007669"/>
    <property type="project" value="TreeGrafter"/>
</dbReference>
<protein>
    <recommendedName>
        <fullName evidence="3">omega-amidase</fullName>
        <ecNumber evidence="3">3.5.1.3</ecNumber>
    </recommendedName>
    <alternativeName>
        <fullName evidence="4">Nitrilase homolog 2</fullName>
    </alternativeName>
</protein>
<evidence type="ECO:0000313" key="8">
    <source>
        <dbReference type="Proteomes" id="UP000075880"/>
    </source>
</evidence>
<evidence type="ECO:0000256" key="3">
    <source>
        <dbReference type="ARBA" id="ARBA00039118"/>
    </source>
</evidence>
<evidence type="ECO:0000256" key="4">
    <source>
        <dbReference type="ARBA" id="ARBA00041576"/>
    </source>
</evidence>
<dbReference type="AlphaFoldDB" id="A0AAG5CXI2"/>
<evidence type="ECO:0000259" key="6">
    <source>
        <dbReference type="PROSITE" id="PS50263"/>
    </source>
</evidence>
<evidence type="ECO:0000256" key="2">
    <source>
        <dbReference type="ARBA" id="ARBA00036637"/>
    </source>
</evidence>
<dbReference type="CDD" id="cd07572">
    <property type="entry name" value="nit"/>
    <property type="match status" value="1"/>
</dbReference>
<evidence type="ECO:0000313" key="7">
    <source>
        <dbReference type="EnsemblMetazoa" id="ENSAATROPP003234"/>
    </source>
</evidence>
<dbReference type="GO" id="GO:0006528">
    <property type="term" value="P:asparagine metabolic process"/>
    <property type="evidence" value="ECO:0007669"/>
    <property type="project" value="TreeGrafter"/>
</dbReference>
<dbReference type="PANTHER" id="PTHR23088:SF30">
    <property type="entry name" value="OMEGA-AMIDASE NIT2"/>
    <property type="match status" value="1"/>
</dbReference>
<dbReference type="Pfam" id="PF00795">
    <property type="entry name" value="CN_hydrolase"/>
    <property type="match status" value="1"/>
</dbReference>
<keyword evidence="1" id="KW-0378">Hydrolase</keyword>
<dbReference type="GO" id="GO:0005739">
    <property type="term" value="C:mitochondrion"/>
    <property type="evidence" value="ECO:0007669"/>
    <property type="project" value="TreeGrafter"/>
</dbReference>
<proteinExistence type="predicted"/>
<dbReference type="EnsemblMetazoa" id="ENSAATROPT003367">
    <property type="protein sequence ID" value="ENSAATROPP003234"/>
    <property type="gene ID" value="ENSAATROPG002668"/>
</dbReference>
<dbReference type="GO" id="GO:0050152">
    <property type="term" value="F:omega-amidase activity"/>
    <property type="evidence" value="ECO:0007669"/>
    <property type="project" value="UniProtKB-EC"/>
</dbReference>
<accession>A0AAG5CXI2</accession>
<comment type="catalytic activity">
    <reaction evidence="5">
        <text>2-oxosuccinamate + H2O = oxaloacetate + NH4(+)</text>
        <dbReference type="Rhea" id="RHEA:59412"/>
        <dbReference type="ChEBI" id="CHEBI:15377"/>
        <dbReference type="ChEBI" id="CHEBI:16452"/>
        <dbReference type="ChEBI" id="CHEBI:28938"/>
        <dbReference type="ChEBI" id="CHEBI:57735"/>
        <dbReference type="EC" id="3.5.1.3"/>
    </reaction>
    <physiologicalReaction direction="left-to-right" evidence="5">
        <dbReference type="Rhea" id="RHEA:59413"/>
    </physiologicalReaction>
</comment>
<dbReference type="PROSITE" id="PS50263">
    <property type="entry name" value="CN_HYDROLASE"/>
    <property type="match status" value="1"/>
</dbReference>
<name>A0AAG5CXI2_ANOAO</name>
<dbReference type="PANTHER" id="PTHR23088">
    <property type="entry name" value="NITRILASE-RELATED"/>
    <property type="match status" value="1"/>
</dbReference>
<sequence>MAATRLRPYIKSDGNAMWVSLRTPWFTVVSDIVPWCPLVNVKMSTLRVALLQLKGQPTKQECISNASAQIRLAKDKGARLIILPECFNSPYSTAEFARHAEEIPAGVTSKALGKLAAELGVYLVGGTYPERDGTKLYNTCPVFGPKGELLCRYRKMHLFDMDIPGQCTFQESAALTAGDELATFTVGKFKIGLGICYDKRFPELTACYRQLGCDMMIFPSAFDPYTGPLHWDLLGRSRALDNQMFVALVSPARDPTTEYVAYGYSLLCDPWGRVVCRAREAQEMIITDIDLQLCEEVKRQIPVLRQKRGDVYELVAKK</sequence>
<keyword evidence="8" id="KW-1185">Reference proteome</keyword>
<dbReference type="InterPro" id="IPR045254">
    <property type="entry name" value="Nit1/2_C-N_Hydrolase"/>
</dbReference>
<dbReference type="InterPro" id="IPR036526">
    <property type="entry name" value="C-N_Hydrolase_sf"/>
</dbReference>
<dbReference type="Gene3D" id="3.60.110.10">
    <property type="entry name" value="Carbon-nitrogen hydrolase"/>
    <property type="match status" value="1"/>
</dbReference>
<evidence type="ECO:0000256" key="5">
    <source>
        <dbReference type="ARBA" id="ARBA00048745"/>
    </source>
</evidence>
<organism evidence="7 8">
    <name type="scientific">Anopheles atroparvus</name>
    <name type="common">European mosquito</name>
    <dbReference type="NCBI Taxonomy" id="41427"/>
    <lineage>
        <taxon>Eukaryota</taxon>
        <taxon>Metazoa</taxon>
        <taxon>Ecdysozoa</taxon>
        <taxon>Arthropoda</taxon>
        <taxon>Hexapoda</taxon>
        <taxon>Insecta</taxon>
        <taxon>Pterygota</taxon>
        <taxon>Neoptera</taxon>
        <taxon>Endopterygota</taxon>
        <taxon>Diptera</taxon>
        <taxon>Nematocera</taxon>
        <taxon>Culicoidea</taxon>
        <taxon>Culicidae</taxon>
        <taxon>Anophelinae</taxon>
        <taxon>Anopheles</taxon>
    </lineage>
</organism>
<feature type="domain" description="CN hydrolase" evidence="6">
    <location>
        <begin position="46"/>
        <end position="291"/>
    </location>
</feature>
<dbReference type="InterPro" id="IPR003010">
    <property type="entry name" value="C-N_Hydrolase"/>
</dbReference>
<dbReference type="SUPFAM" id="SSF56317">
    <property type="entry name" value="Carbon-nitrogen hydrolase"/>
    <property type="match status" value="1"/>
</dbReference>
<evidence type="ECO:0000256" key="1">
    <source>
        <dbReference type="ARBA" id="ARBA00022801"/>
    </source>
</evidence>
<dbReference type="Proteomes" id="UP000075880">
    <property type="component" value="Unassembled WGS sequence"/>
</dbReference>
<dbReference type="GO" id="GO:0006107">
    <property type="term" value="P:oxaloacetate metabolic process"/>
    <property type="evidence" value="ECO:0007669"/>
    <property type="project" value="TreeGrafter"/>
</dbReference>
<reference evidence="7" key="1">
    <citation type="submission" date="2024-04" db="UniProtKB">
        <authorList>
            <consortium name="EnsemblMetazoa"/>
        </authorList>
    </citation>
    <scope>IDENTIFICATION</scope>
    <source>
        <strain evidence="7">EBRO</strain>
    </source>
</reference>